<keyword evidence="5" id="KW-0210">Decarboxylase</keyword>
<comment type="pathway">
    <text evidence="2">Purine metabolism; urate degradation; (S)-allantoin from urate: step 3/3.</text>
</comment>
<dbReference type="AlphaFoldDB" id="A0A1I6PPQ7"/>
<feature type="compositionally biased region" description="Low complexity" evidence="7">
    <location>
        <begin position="172"/>
        <end position="198"/>
    </location>
</feature>
<dbReference type="PANTHER" id="PTHR43466:SF1">
    <property type="entry name" value="2-OXO-4-HYDROXY-4-CARBOXY-5-UREIDOIMIDAZOLINE DECARBOXYLASE-RELATED"/>
    <property type="match status" value="1"/>
</dbReference>
<name>A0A1I6PPQ7_9ACTN</name>
<dbReference type="PROSITE" id="PS00768">
    <property type="entry name" value="TRANSTHYRETIN_1"/>
    <property type="match status" value="1"/>
</dbReference>
<dbReference type="RefSeq" id="WP_078576132.1">
    <property type="nucleotide sequence ID" value="NZ_FPAB01000001.1"/>
</dbReference>
<reference evidence="11" key="1">
    <citation type="submission" date="2016-10" db="EMBL/GenBank/DDBJ databases">
        <authorList>
            <person name="Varghese N."/>
            <person name="Submissions S."/>
        </authorList>
    </citation>
    <scope>NUCLEOTIDE SEQUENCE [LARGE SCALE GENOMIC DNA]</scope>
    <source>
        <strain evidence="11">CGMCC 4.7047</strain>
    </source>
</reference>
<evidence type="ECO:0000256" key="1">
    <source>
        <dbReference type="ARBA" id="ARBA00001163"/>
    </source>
</evidence>
<evidence type="ECO:0000259" key="9">
    <source>
        <dbReference type="Pfam" id="PF09349"/>
    </source>
</evidence>
<evidence type="ECO:0000256" key="3">
    <source>
        <dbReference type="ARBA" id="ARBA00012257"/>
    </source>
</evidence>
<dbReference type="Gene3D" id="1.10.3330.10">
    <property type="entry name" value="Oxo-4-hydroxy-4-carboxy-5-ureidoimidazoline decarboxylase"/>
    <property type="match status" value="1"/>
</dbReference>
<dbReference type="NCBIfam" id="NF010372">
    <property type="entry name" value="PRK13798.1"/>
    <property type="match status" value="1"/>
</dbReference>
<proteinExistence type="predicted"/>
<dbReference type="EMBL" id="FPAB01000001">
    <property type="protein sequence ID" value="SFS42189.1"/>
    <property type="molecule type" value="Genomic_DNA"/>
</dbReference>
<dbReference type="GO" id="GO:0051997">
    <property type="term" value="F:2-oxo-4-hydroxy-4-carboxy-5-ureidoimidazoline decarboxylase activity"/>
    <property type="evidence" value="ECO:0007669"/>
    <property type="project" value="UniProtKB-EC"/>
</dbReference>
<dbReference type="GO" id="GO:0006144">
    <property type="term" value="P:purine nucleobase metabolic process"/>
    <property type="evidence" value="ECO:0007669"/>
    <property type="project" value="UniProtKB-KW"/>
</dbReference>
<feature type="domain" description="Transthyretin/hydroxyisourate hydrolase" evidence="8">
    <location>
        <begin position="200"/>
        <end position="299"/>
    </location>
</feature>
<evidence type="ECO:0000259" key="8">
    <source>
        <dbReference type="Pfam" id="PF00576"/>
    </source>
</evidence>
<organism evidence="10 11">
    <name type="scientific">Streptomyces harbinensis</name>
    <dbReference type="NCBI Taxonomy" id="1176198"/>
    <lineage>
        <taxon>Bacteria</taxon>
        <taxon>Bacillati</taxon>
        <taxon>Actinomycetota</taxon>
        <taxon>Actinomycetes</taxon>
        <taxon>Kitasatosporales</taxon>
        <taxon>Streptomycetaceae</taxon>
        <taxon>Streptomyces</taxon>
    </lineage>
</organism>
<dbReference type="Gene3D" id="2.60.40.180">
    <property type="entry name" value="Transthyretin/hydroxyisourate hydrolase domain"/>
    <property type="match status" value="1"/>
</dbReference>
<dbReference type="InterPro" id="IPR023416">
    <property type="entry name" value="Transthyretin/HIU_hydrolase_d"/>
</dbReference>
<dbReference type="PANTHER" id="PTHR43466">
    <property type="entry name" value="2-OXO-4-HYDROXY-4-CARBOXY-5-UREIDOIMIDAZOLINE DECARBOXYLASE-RELATED"/>
    <property type="match status" value="1"/>
</dbReference>
<dbReference type="NCBIfam" id="TIGR03180">
    <property type="entry name" value="UraD_2"/>
    <property type="match status" value="1"/>
</dbReference>
<dbReference type="EC" id="4.1.1.97" evidence="3"/>
<protein>
    <recommendedName>
        <fullName evidence="3">2-oxo-4-hydroxy-4-carboxy-5-ureidoimidazoline decarboxylase</fullName>
        <ecNumber evidence="3">4.1.1.97</ecNumber>
    </recommendedName>
</protein>
<dbReference type="InterPro" id="IPR036778">
    <property type="entry name" value="OHCU_decarboxylase_sf"/>
</dbReference>
<sequence>MPADPPSASPARLSWFNSAPPGELIAALRPVCAAPDWAGALVSGRPYPSPAALLAASDAATAALDATGIDQALAAHPPIGRPAPGDAASAREQRGMAGAPPALAAEVRELNDAYRRRFGQVFLICATGLTAGQLRDALRTRLGNSPDTERATVRTELAAIHRLRLTRLLAGPTDPADSAASPDPAASADPTHSPAAAATVSTHILDTAAGRPAPGIAVDLSVPGPGPGTWTAHATAVTDADGRCTGLPPLPAHTTAARLRFAVTGPFFPEISTTFAVTPGEHHHVPLLLSPFGYSVYRGS</sequence>
<feature type="region of interest" description="Disordered" evidence="7">
    <location>
        <begin position="171"/>
        <end position="198"/>
    </location>
</feature>
<keyword evidence="4" id="KW-0659">Purine metabolism</keyword>
<evidence type="ECO:0000256" key="5">
    <source>
        <dbReference type="ARBA" id="ARBA00022793"/>
    </source>
</evidence>
<feature type="domain" description="Oxo-4-hydroxy-4-carboxy-5-ureidoimidazoline decarboxylase" evidence="9">
    <location>
        <begin position="17"/>
        <end position="165"/>
    </location>
</feature>
<dbReference type="SUPFAM" id="SSF49472">
    <property type="entry name" value="Transthyretin (synonym: prealbumin)"/>
    <property type="match status" value="1"/>
</dbReference>
<dbReference type="InterPro" id="IPR018020">
    <property type="entry name" value="OHCU_decarboxylase"/>
</dbReference>
<evidence type="ECO:0000256" key="2">
    <source>
        <dbReference type="ARBA" id="ARBA00004754"/>
    </source>
</evidence>
<gene>
    <name evidence="10" type="ORF">SAMN05444716_101647</name>
</gene>
<evidence type="ECO:0000256" key="7">
    <source>
        <dbReference type="SAM" id="MobiDB-lite"/>
    </source>
</evidence>
<dbReference type="Pfam" id="PF00576">
    <property type="entry name" value="Transthyretin"/>
    <property type="match status" value="1"/>
</dbReference>
<dbReference type="Proteomes" id="UP000198873">
    <property type="component" value="Unassembled WGS sequence"/>
</dbReference>
<dbReference type="STRING" id="1176198.SAMN05444716_101647"/>
<keyword evidence="6" id="KW-0456">Lyase</keyword>
<dbReference type="SUPFAM" id="SSF158694">
    <property type="entry name" value="UraD-Like"/>
    <property type="match status" value="1"/>
</dbReference>
<evidence type="ECO:0000256" key="4">
    <source>
        <dbReference type="ARBA" id="ARBA00022631"/>
    </source>
</evidence>
<dbReference type="InterPro" id="IPR023418">
    <property type="entry name" value="Thyroxine_BS"/>
</dbReference>
<comment type="catalytic activity">
    <reaction evidence="1">
        <text>5-hydroxy-2-oxo-4-ureido-2,5-dihydro-1H-imidazole-5-carboxylate + H(+) = (S)-allantoin + CO2</text>
        <dbReference type="Rhea" id="RHEA:26301"/>
        <dbReference type="ChEBI" id="CHEBI:15378"/>
        <dbReference type="ChEBI" id="CHEBI:15678"/>
        <dbReference type="ChEBI" id="CHEBI:16526"/>
        <dbReference type="ChEBI" id="CHEBI:58639"/>
        <dbReference type="EC" id="4.1.1.97"/>
    </reaction>
</comment>
<evidence type="ECO:0000256" key="6">
    <source>
        <dbReference type="ARBA" id="ARBA00023239"/>
    </source>
</evidence>
<evidence type="ECO:0000313" key="10">
    <source>
        <dbReference type="EMBL" id="SFS42189.1"/>
    </source>
</evidence>
<accession>A0A1I6PPQ7</accession>
<evidence type="ECO:0000313" key="11">
    <source>
        <dbReference type="Proteomes" id="UP000198873"/>
    </source>
</evidence>
<keyword evidence="11" id="KW-1185">Reference proteome</keyword>
<dbReference type="InterPro" id="IPR036817">
    <property type="entry name" value="Transthyretin/HIU_hydrolase_sf"/>
</dbReference>
<dbReference type="Pfam" id="PF09349">
    <property type="entry name" value="OHCU_decarbox"/>
    <property type="match status" value="1"/>
</dbReference>
<dbReference type="GO" id="GO:0019628">
    <property type="term" value="P:urate catabolic process"/>
    <property type="evidence" value="ECO:0007669"/>
    <property type="project" value="TreeGrafter"/>
</dbReference>
<dbReference type="InterPro" id="IPR017595">
    <property type="entry name" value="OHCU_decarboxylase-2"/>
</dbReference>